<dbReference type="GO" id="GO:0070681">
    <property type="term" value="P:glutaminyl-tRNAGln biosynthesis via transamidation"/>
    <property type="evidence" value="ECO:0007669"/>
    <property type="project" value="TreeGrafter"/>
</dbReference>
<keyword evidence="12" id="KW-0808">Transferase</keyword>
<dbReference type="InterPro" id="IPR014746">
    <property type="entry name" value="Gln_synth/guanido_kin_cat_dom"/>
</dbReference>
<dbReference type="NCBIfam" id="NF004012">
    <property type="entry name" value="PRK05477.1-2"/>
    <property type="match status" value="1"/>
</dbReference>
<organism evidence="12 13">
    <name type="scientific">Natranaerovirga pectinivora</name>
    <dbReference type="NCBI Taxonomy" id="682400"/>
    <lineage>
        <taxon>Bacteria</taxon>
        <taxon>Bacillati</taxon>
        <taxon>Bacillota</taxon>
        <taxon>Clostridia</taxon>
        <taxon>Lachnospirales</taxon>
        <taxon>Natranaerovirgaceae</taxon>
        <taxon>Natranaerovirga</taxon>
    </lineage>
</organism>
<evidence type="ECO:0000256" key="8">
    <source>
        <dbReference type="ARBA" id="ARBA00047380"/>
    </source>
</evidence>
<feature type="domain" description="Asn/Gln amidotransferase" evidence="11">
    <location>
        <begin position="329"/>
        <end position="476"/>
    </location>
</feature>
<sequence length="480" mass="53987">MSYQDYEIVIGLEVHCELKTESKIFCGCTTKFGGDPNTHCCPICTGMPGTLPVLNENVVEYAVRAGLATNCKIAEFSKQDRKNYFYPDLPKAYQVSQFDLPLCYEGEVEIEVNGEVKKVGLTRIHIEEDAGKLLHEAGEGSLVDYNRCGVPLIEIVTEPDMRSPEEVGIFMQKLRSILLYSDVSDCKMNEGSLRCDVNLSVRKKGSTEFGTRTEMKNINSFNFAVKAAEYEAKRQIKTIESGGTIVQETRRWDDVKGVTVSMRSKEEAHDYRYFPEPDLMPIITPKEKIEEIRKSLPEMPDLRKVRYISEYGISPKDADLIVASRNMADYFETAAKASKNAKTVSNWIITEIFSKLNEDQKEEGSIPFKPELLAELVNLIEEDIISNSIGKKVFAQMWETGKSPNTIVEEEGLKQISDDGALIDMAKEVISSNEKVVADYLSGKEQAVQSLMGQMMKKTKGQANPKKVIDILKDILNQMK</sequence>
<comment type="caution">
    <text evidence="12">The sequence shown here is derived from an EMBL/GenBank/DDBJ whole genome shotgun (WGS) entry which is preliminary data.</text>
</comment>
<evidence type="ECO:0000256" key="3">
    <source>
        <dbReference type="ARBA" id="ARBA00022598"/>
    </source>
</evidence>
<dbReference type="InterPro" id="IPR042114">
    <property type="entry name" value="GatB_C_1"/>
</dbReference>
<reference evidence="12 13" key="1">
    <citation type="submission" date="2019-03" db="EMBL/GenBank/DDBJ databases">
        <title>Genomic Encyclopedia of Type Strains, Phase IV (KMG-IV): sequencing the most valuable type-strain genomes for metagenomic binning, comparative biology and taxonomic classification.</title>
        <authorList>
            <person name="Goeker M."/>
        </authorList>
    </citation>
    <scope>NUCLEOTIDE SEQUENCE [LARGE SCALE GENOMIC DNA]</scope>
    <source>
        <strain evidence="12 13">DSM 24629</strain>
    </source>
</reference>
<dbReference type="PANTHER" id="PTHR11659">
    <property type="entry name" value="GLUTAMYL-TRNA GLN AMIDOTRANSFERASE SUBUNIT B MITOCHONDRIAL AND PROKARYOTIC PET112-RELATED"/>
    <property type="match status" value="1"/>
</dbReference>
<dbReference type="GO" id="GO:0005524">
    <property type="term" value="F:ATP binding"/>
    <property type="evidence" value="ECO:0007669"/>
    <property type="project" value="UniProtKB-KW"/>
</dbReference>
<dbReference type="InterPro" id="IPR017959">
    <property type="entry name" value="Asn/Gln-tRNA_amidoTrfase_suB/E"/>
</dbReference>
<dbReference type="RefSeq" id="WP_132250912.1">
    <property type="nucleotide sequence ID" value="NZ_SMAL01000003.1"/>
</dbReference>
<dbReference type="SUPFAM" id="SSF89095">
    <property type="entry name" value="GatB/YqeY motif"/>
    <property type="match status" value="1"/>
</dbReference>
<dbReference type="Gene3D" id="1.10.150.380">
    <property type="entry name" value="GatB domain, N-terminal subdomain"/>
    <property type="match status" value="1"/>
</dbReference>
<evidence type="ECO:0000313" key="13">
    <source>
        <dbReference type="Proteomes" id="UP000294902"/>
    </source>
</evidence>
<dbReference type="PROSITE" id="PS01234">
    <property type="entry name" value="GATB"/>
    <property type="match status" value="1"/>
</dbReference>
<evidence type="ECO:0000256" key="7">
    <source>
        <dbReference type="ARBA" id="ARBA00024799"/>
    </source>
</evidence>
<keyword evidence="3 10" id="KW-0436">Ligase</keyword>
<name>A0A4R3MP10_9FIRM</name>
<proteinExistence type="inferred from homology"/>
<comment type="subunit">
    <text evidence="2 10">Heterotrimer of A, B and C subunits.</text>
</comment>
<keyword evidence="4 10" id="KW-0547">Nucleotide-binding</keyword>
<dbReference type="InterPro" id="IPR023168">
    <property type="entry name" value="GatB_Yqey_C_2"/>
</dbReference>
<protein>
    <recommendedName>
        <fullName evidence="10">Aspartyl/glutamyl-tRNA(Asn/Gln) amidotransferase subunit B</fullName>
        <shortName evidence="10">Asp/Glu-ADT subunit B</shortName>
        <ecNumber evidence="10">6.3.5.-</ecNumber>
    </recommendedName>
</protein>
<dbReference type="Proteomes" id="UP000294902">
    <property type="component" value="Unassembled WGS sequence"/>
</dbReference>
<gene>
    <name evidence="10" type="primary">gatB</name>
    <name evidence="12" type="ORF">EDC18_10323</name>
</gene>
<dbReference type="AlphaFoldDB" id="A0A4R3MP10"/>
<evidence type="ECO:0000256" key="4">
    <source>
        <dbReference type="ARBA" id="ARBA00022741"/>
    </source>
</evidence>
<dbReference type="FunFam" id="1.10.150.380:FF:000001">
    <property type="entry name" value="Aspartyl/glutamyl-tRNA(Asn/Gln) amidotransferase subunit B"/>
    <property type="match status" value="1"/>
</dbReference>
<evidence type="ECO:0000256" key="1">
    <source>
        <dbReference type="ARBA" id="ARBA00005306"/>
    </source>
</evidence>
<dbReference type="PANTHER" id="PTHR11659:SF0">
    <property type="entry name" value="GLUTAMYL-TRNA(GLN) AMIDOTRANSFERASE SUBUNIT B, MITOCHONDRIAL"/>
    <property type="match status" value="1"/>
</dbReference>
<dbReference type="Gene3D" id="1.10.10.410">
    <property type="match status" value="1"/>
</dbReference>
<dbReference type="OrthoDB" id="9804078at2"/>
<dbReference type="Pfam" id="PF02637">
    <property type="entry name" value="GatB_Yqey"/>
    <property type="match status" value="1"/>
</dbReference>
<comment type="function">
    <text evidence="7 10">Allows the formation of correctly charged Asn-tRNA(Asn) or Gln-tRNA(Gln) through the transamidation of misacylated Asp-tRNA(Asn) or Glu-tRNA(Gln) in organisms which lack either or both of asparaginyl-tRNA or glutaminyl-tRNA synthetases. The reaction takes place in the presence of glutamine and ATP through an activated phospho-Asp-tRNA(Asn) or phospho-Glu-tRNA(Gln).</text>
</comment>
<evidence type="ECO:0000256" key="9">
    <source>
        <dbReference type="ARBA" id="ARBA00047913"/>
    </source>
</evidence>
<dbReference type="NCBIfam" id="TIGR00133">
    <property type="entry name" value="gatB"/>
    <property type="match status" value="1"/>
</dbReference>
<dbReference type="Pfam" id="PF02934">
    <property type="entry name" value="GatB_N"/>
    <property type="match status" value="1"/>
</dbReference>
<dbReference type="InterPro" id="IPR006075">
    <property type="entry name" value="Asn/Gln-tRNA_Trfase_suB/E_cat"/>
</dbReference>
<comment type="catalytic activity">
    <reaction evidence="9 10">
        <text>L-glutamyl-tRNA(Gln) + L-glutamine + ATP + H2O = L-glutaminyl-tRNA(Gln) + L-glutamate + ADP + phosphate + H(+)</text>
        <dbReference type="Rhea" id="RHEA:17521"/>
        <dbReference type="Rhea" id="RHEA-COMP:9681"/>
        <dbReference type="Rhea" id="RHEA-COMP:9684"/>
        <dbReference type="ChEBI" id="CHEBI:15377"/>
        <dbReference type="ChEBI" id="CHEBI:15378"/>
        <dbReference type="ChEBI" id="CHEBI:29985"/>
        <dbReference type="ChEBI" id="CHEBI:30616"/>
        <dbReference type="ChEBI" id="CHEBI:43474"/>
        <dbReference type="ChEBI" id="CHEBI:58359"/>
        <dbReference type="ChEBI" id="CHEBI:78520"/>
        <dbReference type="ChEBI" id="CHEBI:78521"/>
        <dbReference type="ChEBI" id="CHEBI:456216"/>
    </reaction>
</comment>
<dbReference type="InterPro" id="IPR004413">
    <property type="entry name" value="GatB"/>
</dbReference>
<comment type="catalytic activity">
    <reaction evidence="8 10">
        <text>L-aspartyl-tRNA(Asn) + L-glutamine + ATP + H2O = L-asparaginyl-tRNA(Asn) + L-glutamate + ADP + phosphate + 2 H(+)</text>
        <dbReference type="Rhea" id="RHEA:14513"/>
        <dbReference type="Rhea" id="RHEA-COMP:9674"/>
        <dbReference type="Rhea" id="RHEA-COMP:9677"/>
        <dbReference type="ChEBI" id="CHEBI:15377"/>
        <dbReference type="ChEBI" id="CHEBI:15378"/>
        <dbReference type="ChEBI" id="CHEBI:29985"/>
        <dbReference type="ChEBI" id="CHEBI:30616"/>
        <dbReference type="ChEBI" id="CHEBI:43474"/>
        <dbReference type="ChEBI" id="CHEBI:58359"/>
        <dbReference type="ChEBI" id="CHEBI:78515"/>
        <dbReference type="ChEBI" id="CHEBI:78516"/>
        <dbReference type="ChEBI" id="CHEBI:456216"/>
    </reaction>
</comment>
<keyword evidence="13" id="KW-1185">Reference proteome</keyword>
<evidence type="ECO:0000256" key="10">
    <source>
        <dbReference type="HAMAP-Rule" id="MF_00121"/>
    </source>
</evidence>
<evidence type="ECO:0000256" key="5">
    <source>
        <dbReference type="ARBA" id="ARBA00022840"/>
    </source>
</evidence>
<dbReference type="GO" id="GO:0050566">
    <property type="term" value="F:asparaginyl-tRNA synthase (glutamine-hydrolyzing) activity"/>
    <property type="evidence" value="ECO:0007669"/>
    <property type="project" value="RHEA"/>
</dbReference>
<evidence type="ECO:0000256" key="2">
    <source>
        <dbReference type="ARBA" id="ARBA00011123"/>
    </source>
</evidence>
<evidence type="ECO:0000313" key="12">
    <source>
        <dbReference type="EMBL" id="TCT15319.1"/>
    </source>
</evidence>
<dbReference type="EC" id="6.3.5.-" evidence="10"/>
<dbReference type="EMBL" id="SMAL01000003">
    <property type="protein sequence ID" value="TCT15319.1"/>
    <property type="molecule type" value="Genomic_DNA"/>
</dbReference>
<dbReference type="NCBIfam" id="NF004014">
    <property type="entry name" value="PRK05477.1-4"/>
    <property type="match status" value="1"/>
</dbReference>
<dbReference type="GO" id="GO:0050567">
    <property type="term" value="F:glutaminyl-tRNA synthase (glutamine-hydrolyzing) activity"/>
    <property type="evidence" value="ECO:0007669"/>
    <property type="project" value="UniProtKB-UniRule"/>
</dbReference>
<dbReference type="GO" id="GO:0006412">
    <property type="term" value="P:translation"/>
    <property type="evidence" value="ECO:0007669"/>
    <property type="project" value="UniProtKB-UniRule"/>
</dbReference>
<keyword evidence="6 10" id="KW-0648">Protein biosynthesis</keyword>
<comment type="similarity">
    <text evidence="1 10">Belongs to the GatB/GatE family. GatB subfamily.</text>
</comment>
<dbReference type="HAMAP" id="MF_00121">
    <property type="entry name" value="GatB"/>
    <property type="match status" value="1"/>
</dbReference>
<accession>A0A4R3MP10</accession>
<dbReference type="SMART" id="SM00845">
    <property type="entry name" value="GatB_Yqey"/>
    <property type="match status" value="1"/>
</dbReference>
<dbReference type="InterPro" id="IPR003789">
    <property type="entry name" value="Asn/Gln_tRNA_amidoTrase-B-like"/>
</dbReference>
<keyword evidence="5 10" id="KW-0067">ATP-binding</keyword>
<dbReference type="SUPFAM" id="SSF55931">
    <property type="entry name" value="Glutamine synthetase/guanido kinase"/>
    <property type="match status" value="1"/>
</dbReference>
<dbReference type="GO" id="GO:0016740">
    <property type="term" value="F:transferase activity"/>
    <property type="evidence" value="ECO:0007669"/>
    <property type="project" value="UniProtKB-KW"/>
</dbReference>
<evidence type="ECO:0000256" key="6">
    <source>
        <dbReference type="ARBA" id="ARBA00022917"/>
    </source>
</evidence>
<evidence type="ECO:0000259" key="11">
    <source>
        <dbReference type="SMART" id="SM00845"/>
    </source>
</evidence>
<dbReference type="FunFam" id="1.10.10.410:FF:000001">
    <property type="entry name" value="Aspartyl/glutamyl-tRNA(Asn/Gln) amidotransferase subunit B"/>
    <property type="match status" value="1"/>
</dbReference>
<dbReference type="InterPro" id="IPR018027">
    <property type="entry name" value="Asn/Gln_amidotransferase"/>
</dbReference>
<dbReference type="InterPro" id="IPR017958">
    <property type="entry name" value="Gln-tRNA_amidoTrfase_suB_CS"/>
</dbReference>